<evidence type="ECO:0000313" key="2">
    <source>
        <dbReference type="Proteomes" id="UP000186922"/>
    </source>
</evidence>
<reference evidence="1 2" key="1">
    <citation type="journal article" date="2016" name="Nat. Commun.">
        <title>Extremotolerant tardigrade genome and improved radiotolerance of human cultured cells by tardigrade-unique protein.</title>
        <authorList>
            <person name="Hashimoto T."/>
            <person name="Horikawa D.D."/>
            <person name="Saito Y."/>
            <person name="Kuwahara H."/>
            <person name="Kozuka-Hata H."/>
            <person name="Shin-I T."/>
            <person name="Minakuchi Y."/>
            <person name="Ohishi K."/>
            <person name="Motoyama A."/>
            <person name="Aizu T."/>
            <person name="Enomoto A."/>
            <person name="Kondo K."/>
            <person name="Tanaka S."/>
            <person name="Hara Y."/>
            <person name="Koshikawa S."/>
            <person name="Sagara H."/>
            <person name="Miura T."/>
            <person name="Yokobori S."/>
            <person name="Miyagawa K."/>
            <person name="Suzuki Y."/>
            <person name="Kubo T."/>
            <person name="Oyama M."/>
            <person name="Kohara Y."/>
            <person name="Fujiyama A."/>
            <person name="Arakawa K."/>
            <person name="Katayama T."/>
            <person name="Toyoda A."/>
            <person name="Kunieda T."/>
        </authorList>
    </citation>
    <scope>NUCLEOTIDE SEQUENCE [LARGE SCALE GENOMIC DNA]</scope>
    <source>
        <strain evidence="1 2">YOKOZUNA-1</strain>
    </source>
</reference>
<dbReference type="EMBL" id="BDGG01000005">
    <property type="protein sequence ID" value="GAV00102.1"/>
    <property type="molecule type" value="Genomic_DNA"/>
</dbReference>
<name>A0A1D1VEP4_RAMVA</name>
<dbReference type="AlphaFoldDB" id="A0A1D1VEP4"/>
<comment type="caution">
    <text evidence="1">The sequence shown here is derived from an EMBL/GenBank/DDBJ whole genome shotgun (WGS) entry which is preliminary data.</text>
</comment>
<gene>
    <name evidence="1" type="primary">RvY_10998</name>
    <name evidence="1" type="synonym">RvY_10998.2</name>
    <name evidence="1" type="ORF">RvY_10998-2</name>
</gene>
<evidence type="ECO:0000313" key="1">
    <source>
        <dbReference type="EMBL" id="GAV00102.1"/>
    </source>
</evidence>
<sequence>MSQTTPNRATMECGCLARKSSWFSGSKIPPTIYCTREQERRTPQRERWRRPERQRLQCSARYPFTWASLAFTEIVRQSRTAPSPGKRIQGGNGLSKIYWVWLRQS</sequence>
<proteinExistence type="predicted"/>
<keyword evidence="2" id="KW-1185">Reference proteome</keyword>
<organism evidence="1 2">
    <name type="scientific">Ramazzottius varieornatus</name>
    <name type="common">Water bear</name>
    <name type="synonym">Tardigrade</name>
    <dbReference type="NCBI Taxonomy" id="947166"/>
    <lineage>
        <taxon>Eukaryota</taxon>
        <taxon>Metazoa</taxon>
        <taxon>Ecdysozoa</taxon>
        <taxon>Tardigrada</taxon>
        <taxon>Eutardigrada</taxon>
        <taxon>Parachela</taxon>
        <taxon>Hypsibioidea</taxon>
        <taxon>Ramazzottiidae</taxon>
        <taxon>Ramazzottius</taxon>
    </lineage>
</organism>
<accession>A0A1D1VEP4</accession>
<protein>
    <submittedName>
        <fullName evidence="1">Uncharacterized protein</fullName>
    </submittedName>
</protein>
<dbReference type="Proteomes" id="UP000186922">
    <property type="component" value="Unassembled WGS sequence"/>
</dbReference>